<organism evidence="6 7">
    <name type="scientific">Enterococcus innesii</name>
    <dbReference type="NCBI Taxonomy" id="2839759"/>
    <lineage>
        <taxon>Bacteria</taxon>
        <taxon>Bacillati</taxon>
        <taxon>Bacillota</taxon>
        <taxon>Bacilli</taxon>
        <taxon>Lactobacillales</taxon>
        <taxon>Enterococcaceae</taxon>
        <taxon>Enterococcus</taxon>
    </lineage>
</organism>
<feature type="transmembrane region" description="Helical" evidence="5">
    <location>
        <begin position="141"/>
        <end position="159"/>
    </location>
</feature>
<feature type="transmembrane region" description="Helical" evidence="5">
    <location>
        <begin position="245"/>
        <end position="264"/>
    </location>
</feature>
<feature type="transmembrane region" description="Helical" evidence="5">
    <location>
        <begin position="165"/>
        <end position="187"/>
    </location>
</feature>
<name>A0ABM7XPS4_9ENTE</name>
<evidence type="ECO:0000256" key="5">
    <source>
        <dbReference type="SAM" id="Phobius"/>
    </source>
</evidence>
<feature type="transmembrane region" description="Helical" evidence="5">
    <location>
        <begin position="42"/>
        <end position="65"/>
    </location>
</feature>
<accession>A0ABM7XPS4</accession>
<proteinExistence type="predicted"/>
<keyword evidence="7" id="KW-1185">Reference proteome</keyword>
<feature type="transmembrane region" description="Helical" evidence="5">
    <location>
        <begin position="86"/>
        <end position="107"/>
    </location>
</feature>
<dbReference type="GeneID" id="83456578"/>
<sequence>MKSNLAKNFIYQASYQFLLIVLPIITIPIVSKALGPDGIGKYQFVFSVTSYFTLVAGLGIQNYGVREIAIVRTDRKLLSEKFWELFFFNSSFSILVLSIYLFIIPFFNDSFYFFIQSMLIISCVFDISWLLGGLEDFKTLTLRNFIIKILTFLSIYFFIKDKSDLILYFFIMGTGTLLGQLSIWLTIKKYIDWVPVSRKKILSHLRPSLSFFLAKIAFQFYYNVSLTLLGLFATFSDVGFFSNGYNLVAVAGSIINSLNTVMIPRMSSLFNDNNEEEMIELLQKTIHIQLFFSIAISFGIITINNKMIPWFYGPDFTILKIIVPLLSIGLVFQILQTAIAAQYLIPKKQMKAYNFTVIIGAIVNFVISIISIPLLGIYGAVIGYLVSYILLCYMRADVLLKTTSFKFNWKLIIGSVFSGAFMFLFVYTVTYNLRPSVSTTIIQVLLGSVVFLACSILLKLNKLMGFTDLSLIFQKAKKIFKK</sequence>
<dbReference type="PANTHER" id="PTHR43424:SF1">
    <property type="entry name" value="LOCUS PUTATIVE PROTEIN 1-RELATED"/>
    <property type="match status" value="1"/>
</dbReference>
<evidence type="ECO:0000256" key="3">
    <source>
        <dbReference type="ARBA" id="ARBA00022989"/>
    </source>
</evidence>
<evidence type="ECO:0000256" key="2">
    <source>
        <dbReference type="ARBA" id="ARBA00022692"/>
    </source>
</evidence>
<dbReference type="RefSeq" id="WP_244352501.1">
    <property type="nucleotide sequence ID" value="NZ_AP025635.1"/>
</dbReference>
<feature type="transmembrane region" description="Helical" evidence="5">
    <location>
        <begin position="408"/>
        <end position="429"/>
    </location>
</feature>
<evidence type="ECO:0000256" key="1">
    <source>
        <dbReference type="ARBA" id="ARBA00004141"/>
    </source>
</evidence>
<feature type="transmembrane region" description="Helical" evidence="5">
    <location>
        <begin position="323"/>
        <end position="345"/>
    </location>
</feature>
<reference evidence="6 7" key="1">
    <citation type="submission" date="2022-03" db="EMBL/GenBank/DDBJ databases">
        <title>Complete genome sequence of Enterococcus innesii DB-1.</title>
        <authorList>
            <person name="Fukuda D."/>
            <person name="Nolasco-Hipolito C."/>
        </authorList>
    </citation>
    <scope>NUCLEOTIDE SEQUENCE [LARGE SCALE GENOMIC DNA]</scope>
    <source>
        <strain evidence="6 7">DB-1</strain>
    </source>
</reference>
<evidence type="ECO:0000313" key="6">
    <source>
        <dbReference type="EMBL" id="BDG67016.1"/>
    </source>
</evidence>
<feature type="transmembrane region" description="Helical" evidence="5">
    <location>
        <begin position="285"/>
        <end position="303"/>
    </location>
</feature>
<dbReference type="InterPro" id="IPR002797">
    <property type="entry name" value="Polysacc_synth"/>
</dbReference>
<feature type="transmembrane region" description="Helical" evidence="5">
    <location>
        <begin position="208"/>
        <end position="233"/>
    </location>
</feature>
<keyword evidence="3 5" id="KW-1133">Transmembrane helix</keyword>
<dbReference type="Pfam" id="PF01943">
    <property type="entry name" value="Polysacc_synt"/>
    <property type="match status" value="1"/>
</dbReference>
<evidence type="ECO:0000256" key="4">
    <source>
        <dbReference type="ARBA" id="ARBA00023136"/>
    </source>
</evidence>
<feature type="transmembrane region" description="Helical" evidence="5">
    <location>
        <begin position="113"/>
        <end position="134"/>
    </location>
</feature>
<comment type="subcellular location">
    <subcellularLocation>
        <location evidence="1">Membrane</location>
        <topology evidence="1">Multi-pass membrane protein</topology>
    </subcellularLocation>
</comment>
<dbReference type="InterPro" id="IPR052556">
    <property type="entry name" value="PolySynth_Transporter"/>
</dbReference>
<feature type="transmembrane region" description="Helical" evidence="5">
    <location>
        <begin position="377"/>
        <end position="396"/>
    </location>
</feature>
<keyword evidence="2 5" id="KW-0812">Transmembrane</keyword>
<feature type="transmembrane region" description="Helical" evidence="5">
    <location>
        <begin position="441"/>
        <end position="460"/>
    </location>
</feature>
<keyword evidence="4 5" id="KW-0472">Membrane</keyword>
<dbReference type="PANTHER" id="PTHR43424">
    <property type="entry name" value="LOCUS PUTATIVE PROTEIN 1-RELATED"/>
    <property type="match status" value="1"/>
</dbReference>
<dbReference type="EMBL" id="AP025635">
    <property type="protein sequence ID" value="BDG67016.1"/>
    <property type="molecule type" value="Genomic_DNA"/>
</dbReference>
<feature type="transmembrane region" description="Helical" evidence="5">
    <location>
        <begin position="352"/>
        <end position="371"/>
    </location>
</feature>
<protein>
    <submittedName>
        <fullName evidence="6">PST family polysaccharide transporter</fullName>
    </submittedName>
</protein>
<dbReference type="Proteomes" id="UP000831692">
    <property type="component" value="Chromosome"/>
</dbReference>
<gene>
    <name evidence="6" type="ORF">ENLAB_05800</name>
</gene>
<evidence type="ECO:0000313" key="7">
    <source>
        <dbReference type="Proteomes" id="UP000831692"/>
    </source>
</evidence>
<feature type="transmembrane region" description="Helical" evidence="5">
    <location>
        <begin position="9"/>
        <end position="30"/>
    </location>
</feature>